<evidence type="ECO:0000256" key="6">
    <source>
        <dbReference type="ARBA" id="ARBA00022842"/>
    </source>
</evidence>
<dbReference type="InterPro" id="IPR023213">
    <property type="entry name" value="CAT-like_dom_sf"/>
</dbReference>
<accession>H5U0D0</accession>
<keyword evidence="6" id="KW-0460">Magnesium</keyword>
<dbReference type="Gene3D" id="1.10.287.1150">
    <property type="entry name" value="TPP helical domain"/>
    <property type="match status" value="1"/>
</dbReference>
<feature type="compositionally biased region" description="Low complexity" evidence="13">
    <location>
        <begin position="30"/>
        <end position="68"/>
    </location>
</feature>
<sequence>MYQQFKEDPNSVDPSWHDLLKDYKPGDDGSSNGTSAASAGASSAAKSTTAATTKTASTKTAPAKNTASGNGSGTAHSNGASNTAAPKKTAAASSNGSASSNGKAAPRQVTLDQEPTPRPTTTNSPARESTATKAASGHSVASRDGSSRSQKAPASAKAASTTTDAAPAEDTEKVLRGASAAVAKNMTASLQIPTATSVRAIPAKLMIDNRIVVNNHLARTRGGKISFTHILGYAIVQAIKAFPNMNRHFAEIDGKPNVVTPAHTNLGLAIDLVGKDGNRSLVVAAIKNCETMGFAEFYSAYQDIVRRARDGKLTAEDFAGVTISLTNPGTIGTVHSVPRLMKNQGAIIGAGAMEYPAEFQGASDEQIAELGVGKLMTLTSTYDHRIIQGAESGDLLRRIHELLLDDAFYDELFTAFHIPYEPIRWRRDIPAGVVDKNARVLELIAAYRNRGHLMADTDPLMMDSYARTSHPDLDILTYGLTLWDLDRSFKVGGFHGQDTMKLRDVLSILRDAYCRHVGVEYTHILEPEQQRWVQERVEIKHVKPPVAEQKYILSKLNAAEAFETFLQTKYVGQKRFSLEGAESVIPMMDAVIDQSAEYSLDEVVIGMPHRGRLNVLANIVGKPYSKIFTEFEGNLNPSQAHGSGDVKYHLGAEGKYYQMFGENEINVSLTANPSHLEAVDPVLEGLVRAKQDQLPEEREFSIMPLMLHGDAAFAGQGVVAETLNLAMLPGYRTGGTVHIVVNNQVGFTTAPEHSRSSEYCTDVAKMIGAPIFHVNGDDPEACVWVAKLAVDYREAFHKDVVIDLVCFRRRGHNEGDDPSMTQPAMYDVIDTKRGVRKSYTEALIGRGDISTKEAEDALRDYQGQLERVFNEVKELEKFTPEPSESVEADQPLPQKLVTAVDKSVLERIGDAFYDTPDGFTPHPRVKPVLKRRHEMSRDGHIDWAFAELLAFGSLVLEGRTVRLSGQDSRRGTFSQRHSVLIDRENGSEYTPLNHLAPLDGDADSEGRFMAYDSPLSEFAVVGFEYGYSVGNPDALVLWEAQFGDFVNGAQSVIDEFISSGEAKWGQRSDVVLLLPHGHEGQGPDHTSGRIERFLQLCAEGSMTVAQPSTPASYFHLLRRHVLDGISRPLIVFTPKSMLRNKAAVSPVEDFTDDKFRSVIDDPKFLKDNGDRSKVKRVLLVSGKIYYEIAARRDKESRDDIAVVRVEQLYPVPHRRLQETLEKYPNADDFVWVQDEPANQGPWPFLGLWLPEMLPNLLKGLRRISRRPMSAPSSGSSKVHAVEQQEILDEAFA</sequence>
<evidence type="ECO:0000256" key="10">
    <source>
        <dbReference type="ARBA" id="ARBA00051911"/>
    </source>
</evidence>
<dbReference type="Proteomes" id="UP000005845">
    <property type="component" value="Unassembled WGS sequence"/>
</dbReference>
<dbReference type="GO" id="GO:0030976">
    <property type="term" value="F:thiamine pyrophosphate binding"/>
    <property type="evidence" value="ECO:0007669"/>
    <property type="project" value="InterPro"/>
</dbReference>
<dbReference type="Pfam" id="PF16078">
    <property type="entry name" value="2-oxogl_dehyd_N"/>
    <property type="match status" value="1"/>
</dbReference>
<keyword evidence="8" id="KW-0786">Thiamine pyrophosphate</keyword>
<dbReference type="Pfam" id="PF16870">
    <property type="entry name" value="OxoGdeHyase_C"/>
    <property type="match status" value="1"/>
</dbReference>
<keyword evidence="9" id="KW-0511">Multifunctional enzyme</keyword>
<dbReference type="GO" id="GO:0000287">
    <property type="term" value="F:magnesium ion binding"/>
    <property type="evidence" value="ECO:0007669"/>
    <property type="project" value="UniProtKB-ARBA"/>
</dbReference>
<dbReference type="FunFam" id="3.40.50.11610:FF:000002">
    <property type="entry name" value="2-oxoglutarate dehydrogenase E1 component"/>
    <property type="match status" value="1"/>
</dbReference>
<evidence type="ECO:0000256" key="7">
    <source>
        <dbReference type="ARBA" id="ARBA00023002"/>
    </source>
</evidence>
<dbReference type="Pfam" id="PF02779">
    <property type="entry name" value="Transket_pyr"/>
    <property type="match status" value="1"/>
</dbReference>
<dbReference type="GO" id="GO:0005829">
    <property type="term" value="C:cytosol"/>
    <property type="evidence" value="ECO:0007669"/>
    <property type="project" value="TreeGrafter"/>
</dbReference>
<evidence type="ECO:0000313" key="16">
    <source>
        <dbReference type="Proteomes" id="UP000005845"/>
    </source>
</evidence>
<dbReference type="Gene3D" id="3.40.50.12470">
    <property type="match status" value="1"/>
</dbReference>
<evidence type="ECO:0000256" key="5">
    <source>
        <dbReference type="ARBA" id="ARBA00022723"/>
    </source>
</evidence>
<comment type="catalytic activity">
    <reaction evidence="10">
        <text>N(6)-[(R)-lipoyl]-L-lysyl-[protein] + 2-oxoglutarate + H(+) = N(6)-[(R)-S(8)-succinyldihydrolipoyl]-L-lysyl-[protein] + CO2</text>
        <dbReference type="Rhea" id="RHEA:12188"/>
        <dbReference type="Rhea" id="RHEA-COMP:10474"/>
        <dbReference type="Rhea" id="RHEA-COMP:20092"/>
        <dbReference type="ChEBI" id="CHEBI:15378"/>
        <dbReference type="ChEBI" id="CHEBI:16526"/>
        <dbReference type="ChEBI" id="CHEBI:16810"/>
        <dbReference type="ChEBI" id="CHEBI:83099"/>
        <dbReference type="ChEBI" id="CHEBI:83120"/>
        <dbReference type="EC" id="1.2.4.2"/>
    </reaction>
</comment>
<dbReference type="eggNOG" id="COG0508">
    <property type="taxonomic scope" value="Bacteria"/>
</dbReference>
<evidence type="ECO:0000256" key="3">
    <source>
        <dbReference type="ARBA" id="ARBA00004813"/>
    </source>
</evidence>
<dbReference type="Pfam" id="PF00676">
    <property type="entry name" value="E1_dh"/>
    <property type="match status" value="1"/>
</dbReference>
<evidence type="ECO:0000256" key="8">
    <source>
        <dbReference type="ARBA" id="ARBA00023052"/>
    </source>
</evidence>
<dbReference type="Gene3D" id="3.40.50.970">
    <property type="match status" value="1"/>
</dbReference>
<evidence type="ECO:0000313" key="15">
    <source>
        <dbReference type="EMBL" id="GAB39188.1"/>
    </source>
</evidence>
<dbReference type="Gene3D" id="3.30.559.10">
    <property type="entry name" value="Chloramphenicol acetyltransferase-like domain"/>
    <property type="match status" value="1"/>
</dbReference>
<feature type="domain" description="Transketolase-like pyrimidine-binding" evidence="14">
    <location>
        <begin position="941"/>
        <end position="1140"/>
    </location>
</feature>
<dbReference type="NCBIfam" id="TIGR00239">
    <property type="entry name" value="2oxo_dh_E1"/>
    <property type="match status" value="1"/>
</dbReference>
<dbReference type="InterPro" id="IPR005475">
    <property type="entry name" value="Transketolase-like_Pyr-bd"/>
</dbReference>
<evidence type="ECO:0000256" key="13">
    <source>
        <dbReference type="SAM" id="MobiDB-lite"/>
    </source>
</evidence>
<dbReference type="GO" id="GO:0004149">
    <property type="term" value="F:dihydrolipoyllysine-residue succinyltransferase activity"/>
    <property type="evidence" value="ECO:0007669"/>
    <property type="project" value="UniProtKB-EC"/>
</dbReference>
<feature type="compositionally biased region" description="Basic and acidic residues" evidence="13">
    <location>
        <begin position="1"/>
        <end position="27"/>
    </location>
</feature>
<evidence type="ECO:0000256" key="1">
    <source>
        <dbReference type="ARBA" id="ARBA00001946"/>
    </source>
</evidence>
<keyword evidence="12" id="KW-0175">Coiled coil</keyword>
<dbReference type="eggNOG" id="COG0567">
    <property type="taxonomic scope" value="Bacteria"/>
</dbReference>
<dbReference type="InterPro" id="IPR001078">
    <property type="entry name" value="2-oxoacid_DH_actylTfrase"/>
</dbReference>
<dbReference type="InterPro" id="IPR001017">
    <property type="entry name" value="DH_E1"/>
</dbReference>
<dbReference type="InterPro" id="IPR011603">
    <property type="entry name" value="2oxoglutarate_DH_E1"/>
</dbReference>
<dbReference type="EMBL" id="BAFC01000059">
    <property type="protein sequence ID" value="GAB39188.1"/>
    <property type="molecule type" value="Genomic_DNA"/>
</dbReference>
<dbReference type="CDD" id="cd02016">
    <property type="entry name" value="TPP_E1_OGDC_like"/>
    <property type="match status" value="1"/>
</dbReference>
<proteinExistence type="predicted"/>
<dbReference type="GO" id="GO:0045252">
    <property type="term" value="C:oxoglutarate dehydrogenase complex"/>
    <property type="evidence" value="ECO:0007669"/>
    <property type="project" value="TreeGrafter"/>
</dbReference>
<evidence type="ECO:0000256" key="9">
    <source>
        <dbReference type="ARBA" id="ARBA00023268"/>
    </source>
</evidence>
<feature type="compositionally biased region" description="Low complexity" evidence="13">
    <location>
        <begin position="151"/>
        <end position="168"/>
    </location>
</feature>
<gene>
    <name evidence="15" type="primary">sucA</name>
    <name evidence="15" type="ORF">GOSPT_059_00500</name>
</gene>
<evidence type="ECO:0000256" key="4">
    <source>
        <dbReference type="ARBA" id="ARBA00022532"/>
    </source>
</evidence>
<comment type="catalytic activity">
    <reaction evidence="11">
        <text>N(6)-[(R)-dihydrolipoyl]-L-lysyl-[protein] + succinyl-CoA = N(6)-[(R)-S(8)-succinyldihydrolipoyl]-L-lysyl-[protein] + CoA</text>
        <dbReference type="Rhea" id="RHEA:15213"/>
        <dbReference type="Rhea" id="RHEA-COMP:10475"/>
        <dbReference type="Rhea" id="RHEA-COMP:20092"/>
        <dbReference type="ChEBI" id="CHEBI:57287"/>
        <dbReference type="ChEBI" id="CHEBI:57292"/>
        <dbReference type="ChEBI" id="CHEBI:83100"/>
        <dbReference type="ChEBI" id="CHEBI:83120"/>
        <dbReference type="EC" id="2.3.1.61"/>
    </reaction>
</comment>
<dbReference type="SUPFAM" id="SSF52777">
    <property type="entry name" value="CoA-dependent acyltransferases"/>
    <property type="match status" value="1"/>
</dbReference>
<name>H5U0D0_9ACTN</name>
<protein>
    <submittedName>
        <fullName evidence="15">2-oxoglutarate dehydrogenase E1 component</fullName>
    </submittedName>
</protein>
<evidence type="ECO:0000259" key="14">
    <source>
        <dbReference type="SMART" id="SM00861"/>
    </source>
</evidence>
<dbReference type="NCBIfam" id="NF008907">
    <property type="entry name" value="PRK12270.1"/>
    <property type="match status" value="1"/>
</dbReference>
<keyword evidence="16" id="KW-1185">Reference proteome</keyword>
<keyword evidence="7" id="KW-0560">Oxidoreductase</keyword>
<dbReference type="SUPFAM" id="SSF52518">
    <property type="entry name" value="Thiamin diphosphate-binding fold (THDP-binding)"/>
    <property type="match status" value="2"/>
</dbReference>
<comment type="cofactor">
    <cofactor evidence="2">
        <name>thiamine diphosphate</name>
        <dbReference type="ChEBI" id="CHEBI:58937"/>
    </cofactor>
</comment>
<feature type="compositionally biased region" description="Low complexity" evidence="13">
    <location>
        <begin position="80"/>
        <end position="105"/>
    </location>
</feature>
<organism evidence="15 16">
    <name type="scientific">Gordonia sputi NBRC 100414</name>
    <dbReference type="NCBI Taxonomy" id="1089453"/>
    <lineage>
        <taxon>Bacteria</taxon>
        <taxon>Bacillati</taxon>
        <taxon>Actinomycetota</taxon>
        <taxon>Actinomycetes</taxon>
        <taxon>Mycobacteriales</taxon>
        <taxon>Gordoniaceae</taxon>
        <taxon>Gordonia</taxon>
    </lineage>
</organism>
<feature type="region of interest" description="Disordered" evidence="13">
    <location>
        <begin position="1"/>
        <end position="171"/>
    </location>
</feature>
<dbReference type="Gene3D" id="3.40.50.11610">
    <property type="entry name" value="Multifunctional 2-oxoglutarate metabolism enzyme, C-terminal domain"/>
    <property type="match status" value="1"/>
</dbReference>
<keyword evidence="4" id="KW-0816">Tricarboxylic acid cycle</keyword>
<comment type="caution">
    <text evidence="15">The sequence shown here is derived from an EMBL/GenBank/DDBJ whole genome shotgun (WGS) entry which is preliminary data.</text>
</comment>
<dbReference type="SMART" id="SM00861">
    <property type="entry name" value="Transket_pyr"/>
    <property type="match status" value="1"/>
</dbReference>
<dbReference type="GO" id="GO:0006099">
    <property type="term" value="P:tricarboxylic acid cycle"/>
    <property type="evidence" value="ECO:0007669"/>
    <property type="project" value="UniProtKB-UniPathway"/>
</dbReference>
<evidence type="ECO:0000256" key="2">
    <source>
        <dbReference type="ARBA" id="ARBA00001964"/>
    </source>
</evidence>
<evidence type="ECO:0000256" key="12">
    <source>
        <dbReference type="SAM" id="Coils"/>
    </source>
</evidence>
<comment type="cofactor">
    <cofactor evidence="1">
        <name>Mg(2+)</name>
        <dbReference type="ChEBI" id="CHEBI:18420"/>
    </cofactor>
</comment>
<reference evidence="15 16" key="1">
    <citation type="submission" date="2012-02" db="EMBL/GenBank/DDBJ databases">
        <title>Whole genome shotgun sequence of Gordonia sputi NBRC 100414.</title>
        <authorList>
            <person name="Yoshida I."/>
            <person name="Hosoyama A."/>
            <person name="Tsuchikane K."/>
            <person name="Katsumata H."/>
            <person name="Yamazaki S."/>
            <person name="Fujita N."/>
        </authorList>
    </citation>
    <scope>NUCLEOTIDE SEQUENCE [LARGE SCALE GENOMIC DNA]</scope>
    <source>
        <strain evidence="15 16">NBRC 100414</strain>
    </source>
</reference>
<dbReference type="Pfam" id="PF00198">
    <property type="entry name" value="2-oxoacid_dh"/>
    <property type="match status" value="1"/>
</dbReference>
<dbReference type="PANTHER" id="PTHR23152">
    <property type="entry name" value="2-OXOGLUTARATE DEHYDROGENASE"/>
    <property type="match status" value="1"/>
</dbReference>
<comment type="pathway">
    <text evidence="3">Carbohydrate metabolism; tricarboxylic acid cycle; succinyl-CoA from 2-oxoglutarate (dehydrogenase route): step 1/1.</text>
</comment>
<dbReference type="UniPathway" id="UPA00223">
    <property type="reaction ID" value="UER00997"/>
</dbReference>
<evidence type="ECO:0000256" key="11">
    <source>
        <dbReference type="ARBA" id="ARBA00052761"/>
    </source>
</evidence>
<dbReference type="NCBIfam" id="NF006914">
    <property type="entry name" value="PRK09404.1"/>
    <property type="match status" value="1"/>
</dbReference>
<keyword evidence="5" id="KW-0479">Metal-binding</keyword>
<feature type="compositionally biased region" description="Polar residues" evidence="13">
    <location>
        <begin position="119"/>
        <end position="133"/>
    </location>
</feature>
<dbReference type="RefSeq" id="WP_005205770.1">
    <property type="nucleotide sequence ID" value="NZ_BAFC01000059.1"/>
</dbReference>
<dbReference type="InterPro" id="IPR029061">
    <property type="entry name" value="THDP-binding"/>
</dbReference>
<feature type="coiled-coil region" evidence="12">
    <location>
        <begin position="851"/>
        <end position="878"/>
    </location>
</feature>
<dbReference type="GO" id="GO:0004591">
    <property type="term" value="F:oxoglutarate dehydrogenase (succinyl-transferring) activity"/>
    <property type="evidence" value="ECO:0007669"/>
    <property type="project" value="UniProtKB-EC"/>
</dbReference>
<dbReference type="InterPro" id="IPR032106">
    <property type="entry name" value="2-oxogl_dehyd_N"/>
</dbReference>
<dbReference type="InterPro" id="IPR042179">
    <property type="entry name" value="KGD_C_sf"/>
</dbReference>
<dbReference type="InterPro" id="IPR031717">
    <property type="entry name" value="ODO-1/KGD_C"/>
</dbReference>
<dbReference type="PANTHER" id="PTHR23152:SF4">
    <property type="entry name" value="2-OXOADIPATE DEHYDROGENASE COMPLEX COMPONENT E1"/>
    <property type="match status" value="1"/>
</dbReference>